<dbReference type="InterPro" id="IPR055356">
    <property type="entry name" value="ZP-N"/>
</dbReference>
<dbReference type="EMBL" id="JAHUTI010070156">
    <property type="protein sequence ID" value="MED6254982.1"/>
    <property type="molecule type" value="Genomic_DNA"/>
</dbReference>
<gene>
    <name evidence="5" type="ORF">ATANTOWER_003013</name>
</gene>
<feature type="signal peptide" evidence="3">
    <location>
        <begin position="1"/>
        <end position="19"/>
    </location>
</feature>
<keyword evidence="1 3" id="KW-0732">Signal</keyword>
<dbReference type="Proteomes" id="UP001345963">
    <property type="component" value="Unassembled WGS sequence"/>
</dbReference>
<evidence type="ECO:0000259" key="4">
    <source>
        <dbReference type="PROSITE" id="PS51034"/>
    </source>
</evidence>
<keyword evidence="2" id="KW-1015">Disulfide bond</keyword>
<evidence type="ECO:0000256" key="3">
    <source>
        <dbReference type="SAM" id="SignalP"/>
    </source>
</evidence>
<reference evidence="5 6" key="1">
    <citation type="submission" date="2021-07" db="EMBL/GenBank/DDBJ databases">
        <authorList>
            <person name="Palmer J.M."/>
        </authorList>
    </citation>
    <scope>NUCLEOTIDE SEQUENCE [LARGE SCALE GENOMIC DNA]</scope>
    <source>
        <strain evidence="5 6">AT_MEX2019</strain>
        <tissue evidence="5">Muscle</tissue>
    </source>
</reference>
<dbReference type="InterPro" id="IPR055355">
    <property type="entry name" value="ZP-C"/>
</dbReference>
<protein>
    <recommendedName>
        <fullName evidence="4">ZP domain-containing protein</fullName>
    </recommendedName>
</protein>
<evidence type="ECO:0000256" key="1">
    <source>
        <dbReference type="ARBA" id="ARBA00022729"/>
    </source>
</evidence>
<dbReference type="InterPro" id="IPR001507">
    <property type="entry name" value="ZP_dom"/>
</dbReference>
<dbReference type="PANTHER" id="PTHR14002">
    <property type="entry name" value="ENDOGLIN/TGF-BETA RECEPTOR TYPE III"/>
    <property type="match status" value="1"/>
</dbReference>
<feature type="domain" description="ZP" evidence="4">
    <location>
        <begin position="39"/>
        <end position="322"/>
    </location>
</feature>
<accession>A0ABU7BWE5</accession>
<proteinExistence type="predicted"/>
<comment type="caution">
    <text evidence="5">The sequence shown here is derived from an EMBL/GenBank/DDBJ whole genome shotgun (WGS) entry which is preliminary data.</text>
</comment>
<dbReference type="PANTHER" id="PTHR14002:SF14">
    <property type="entry name" value="SI:DKEY-103G5.3"/>
    <property type="match status" value="1"/>
</dbReference>
<dbReference type="SMART" id="SM00241">
    <property type="entry name" value="ZP"/>
    <property type="match status" value="1"/>
</dbReference>
<sequence>MNPFLCLLLLAVLLQPALCIYNCSSVYERTPDNSDLMVQCGATMITIELNLCTAQWAGFNSSSLALNGNHINPACLGSVDESVNPPILRYRLPVNNSIDNPCRQSLQIVDEVPDPAGPFSSFSNIQSVIITSYIDTPKSDVGIISYSTDLYYYFSCRYPLEYLINNTEIVASSVSVATTSNNGSFIDMLKMSVFNDTDYRYPLVVPSTGLELQTKVFVEVKAVNLTGNFNVLLDHCFATPTPYNNTQKDQYNFFTGCEVSTRTSVTRNGLSNMARFNFEAFRFVQHKDQEKSSIYLHCILRLCEPSNCQVLLSACNARRKRSLTPYGGESSDSATVSIGPLYTAKQDVPDAAVSSNTVTSASAGVDATSLGVWLMFGSVAVLLPDMVAGLS</sequence>
<dbReference type="Gene3D" id="2.60.40.4100">
    <property type="entry name" value="Zona pellucida, ZP-C domain"/>
    <property type="match status" value="1"/>
</dbReference>
<name>A0ABU7BWE5_9TELE</name>
<evidence type="ECO:0000313" key="6">
    <source>
        <dbReference type="Proteomes" id="UP001345963"/>
    </source>
</evidence>
<dbReference type="PROSITE" id="PS51034">
    <property type="entry name" value="ZP_2"/>
    <property type="match status" value="1"/>
</dbReference>
<keyword evidence="6" id="KW-1185">Reference proteome</keyword>
<evidence type="ECO:0000256" key="2">
    <source>
        <dbReference type="ARBA" id="ARBA00023157"/>
    </source>
</evidence>
<feature type="chain" id="PRO_5045608965" description="ZP domain-containing protein" evidence="3">
    <location>
        <begin position="20"/>
        <end position="391"/>
    </location>
</feature>
<organism evidence="5 6">
    <name type="scientific">Ataeniobius toweri</name>
    <dbReference type="NCBI Taxonomy" id="208326"/>
    <lineage>
        <taxon>Eukaryota</taxon>
        <taxon>Metazoa</taxon>
        <taxon>Chordata</taxon>
        <taxon>Craniata</taxon>
        <taxon>Vertebrata</taxon>
        <taxon>Euteleostomi</taxon>
        <taxon>Actinopterygii</taxon>
        <taxon>Neopterygii</taxon>
        <taxon>Teleostei</taxon>
        <taxon>Neoteleostei</taxon>
        <taxon>Acanthomorphata</taxon>
        <taxon>Ovalentaria</taxon>
        <taxon>Atherinomorphae</taxon>
        <taxon>Cyprinodontiformes</taxon>
        <taxon>Goodeidae</taxon>
        <taxon>Ataeniobius</taxon>
    </lineage>
</organism>
<evidence type="ECO:0000313" key="5">
    <source>
        <dbReference type="EMBL" id="MED6254982.1"/>
    </source>
</evidence>
<dbReference type="Pfam" id="PF00100">
    <property type="entry name" value="Zona_pellucida"/>
    <property type="match status" value="1"/>
</dbReference>
<dbReference type="InterPro" id="IPR042235">
    <property type="entry name" value="ZP-C_dom"/>
</dbReference>
<dbReference type="Pfam" id="PF23344">
    <property type="entry name" value="ZP-N"/>
    <property type="match status" value="1"/>
</dbReference>